<proteinExistence type="predicted"/>
<dbReference type="RefSeq" id="WP_187066120.1">
    <property type="nucleotide sequence ID" value="NZ_JACRVF010000001.1"/>
</dbReference>
<evidence type="ECO:0000256" key="1">
    <source>
        <dbReference type="SAM" id="SignalP"/>
    </source>
</evidence>
<keyword evidence="3" id="KW-1185">Reference proteome</keyword>
<protein>
    <recommendedName>
        <fullName evidence="4">Lipoprotein</fullName>
    </recommendedName>
</protein>
<name>A0A923N4P0_9BACT</name>
<reference evidence="2" key="1">
    <citation type="submission" date="2020-08" db="EMBL/GenBank/DDBJ databases">
        <title>Pontibacter sp. SD6 16S ribosomal RNA gene Genome sequencing and assembly.</title>
        <authorList>
            <person name="Kang M."/>
        </authorList>
    </citation>
    <scope>NUCLEOTIDE SEQUENCE</scope>
    <source>
        <strain evidence="2">SD6</strain>
    </source>
</reference>
<dbReference type="EMBL" id="JACRVF010000001">
    <property type="protein sequence ID" value="MBC5992163.1"/>
    <property type="molecule type" value="Genomic_DNA"/>
</dbReference>
<evidence type="ECO:0000313" key="2">
    <source>
        <dbReference type="EMBL" id="MBC5992163.1"/>
    </source>
</evidence>
<dbReference type="AlphaFoldDB" id="A0A923N4P0"/>
<evidence type="ECO:0000313" key="3">
    <source>
        <dbReference type="Proteomes" id="UP000603640"/>
    </source>
</evidence>
<evidence type="ECO:0008006" key="4">
    <source>
        <dbReference type="Google" id="ProtNLM"/>
    </source>
</evidence>
<accession>A0A923N4P0</accession>
<sequence length="160" mass="17630">MKKLLAMVCMVLGCAGAVNASGGTKTTTKKTNKLDKRTMVVAEKRANHLSDKMIVDLGLNNYQSRKIREINNDVVAQKMAVEAEFAGNQAIIDQKCKEICSVRDVKLESILSTRQYNEYFGDRKVYNQTEKEFMASLYQPAGNQTASSDVAAPANSVSLN</sequence>
<organism evidence="2 3">
    <name type="scientific">Pontibacter cellulosilyticus</name>
    <dbReference type="NCBI Taxonomy" id="1720253"/>
    <lineage>
        <taxon>Bacteria</taxon>
        <taxon>Pseudomonadati</taxon>
        <taxon>Bacteroidota</taxon>
        <taxon>Cytophagia</taxon>
        <taxon>Cytophagales</taxon>
        <taxon>Hymenobacteraceae</taxon>
        <taxon>Pontibacter</taxon>
    </lineage>
</organism>
<gene>
    <name evidence="2" type="ORF">H8S84_04855</name>
</gene>
<dbReference type="Proteomes" id="UP000603640">
    <property type="component" value="Unassembled WGS sequence"/>
</dbReference>
<feature type="signal peptide" evidence="1">
    <location>
        <begin position="1"/>
        <end position="20"/>
    </location>
</feature>
<feature type="chain" id="PRO_5038057052" description="Lipoprotein" evidence="1">
    <location>
        <begin position="21"/>
        <end position="160"/>
    </location>
</feature>
<comment type="caution">
    <text evidence="2">The sequence shown here is derived from an EMBL/GenBank/DDBJ whole genome shotgun (WGS) entry which is preliminary data.</text>
</comment>
<keyword evidence="1" id="KW-0732">Signal</keyword>